<name>A0ABW5DKF2_9PROT</name>
<dbReference type="InterPro" id="IPR015946">
    <property type="entry name" value="KH_dom-like_a/b"/>
</dbReference>
<accession>A0ABW5DKF2</accession>
<sequence length="159" mass="17616">MATRGTLKIDPVFLGPVALKLAGDCPTYARSHVMCRGHEIILDEPPERDGTDQGAAPTETFVAALIGVTNIILRRLGRRDGLAIHHVEVTADATLDRRGVWLAQALPNAWPEVRQTVRIRTDASDEQLALWQEDLPRFSPLHSLLLTAGTKLEIDWIRV</sequence>
<proteinExistence type="predicted"/>
<evidence type="ECO:0000313" key="1">
    <source>
        <dbReference type="EMBL" id="MFD2261409.1"/>
    </source>
</evidence>
<keyword evidence="1" id="KW-0560">Oxidoreductase</keyword>
<dbReference type="Pfam" id="PF02566">
    <property type="entry name" value="OsmC"/>
    <property type="match status" value="1"/>
</dbReference>
<organism evidence="1 2">
    <name type="scientific">Lacibacterium aquatile</name>
    <dbReference type="NCBI Taxonomy" id="1168082"/>
    <lineage>
        <taxon>Bacteria</taxon>
        <taxon>Pseudomonadati</taxon>
        <taxon>Pseudomonadota</taxon>
        <taxon>Alphaproteobacteria</taxon>
        <taxon>Rhodospirillales</taxon>
        <taxon>Rhodospirillaceae</taxon>
    </lineage>
</organism>
<dbReference type="EC" id="1.11.1.-" evidence="1"/>
<protein>
    <submittedName>
        <fullName evidence="1">OsmC family protein</fullName>
        <ecNumber evidence="1">1.11.1.-</ecNumber>
    </submittedName>
</protein>
<keyword evidence="1" id="KW-0575">Peroxidase</keyword>
<dbReference type="InterPro" id="IPR052924">
    <property type="entry name" value="OsmC/Ohr_hydroprdx_reductase"/>
</dbReference>
<dbReference type="PANTHER" id="PTHR35368">
    <property type="entry name" value="HYDROPEROXIDE REDUCTASE"/>
    <property type="match status" value="1"/>
</dbReference>
<dbReference type="EMBL" id="JBHUIP010000001">
    <property type="protein sequence ID" value="MFD2261409.1"/>
    <property type="molecule type" value="Genomic_DNA"/>
</dbReference>
<comment type="caution">
    <text evidence="1">The sequence shown here is derived from an EMBL/GenBank/DDBJ whole genome shotgun (WGS) entry which is preliminary data.</text>
</comment>
<dbReference type="SUPFAM" id="SSF82784">
    <property type="entry name" value="OsmC-like"/>
    <property type="match status" value="1"/>
</dbReference>
<dbReference type="InterPro" id="IPR036102">
    <property type="entry name" value="OsmC/Ohrsf"/>
</dbReference>
<dbReference type="GO" id="GO:0004601">
    <property type="term" value="F:peroxidase activity"/>
    <property type="evidence" value="ECO:0007669"/>
    <property type="project" value="UniProtKB-KW"/>
</dbReference>
<evidence type="ECO:0000313" key="2">
    <source>
        <dbReference type="Proteomes" id="UP001597295"/>
    </source>
</evidence>
<gene>
    <name evidence="1" type="ORF">ACFSM5_00820</name>
</gene>
<dbReference type="PANTHER" id="PTHR35368:SF1">
    <property type="entry name" value="HYDROPEROXIDE REDUCTASE"/>
    <property type="match status" value="1"/>
</dbReference>
<dbReference type="Proteomes" id="UP001597295">
    <property type="component" value="Unassembled WGS sequence"/>
</dbReference>
<reference evidence="2" key="1">
    <citation type="journal article" date="2019" name="Int. J. Syst. Evol. Microbiol.">
        <title>The Global Catalogue of Microorganisms (GCM) 10K type strain sequencing project: providing services to taxonomists for standard genome sequencing and annotation.</title>
        <authorList>
            <consortium name="The Broad Institute Genomics Platform"/>
            <consortium name="The Broad Institute Genome Sequencing Center for Infectious Disease"/>
            <person name="Wu L."/>
            <person name="Ma J."/>
        </authorList>
    </citation>
    <scope>NUCLEOTIDE SEQUENCE [LARGE SCALE GENOMIC DNA]</scope>
    <source>
        <strain evidence="2">CGMCC 1.19062</strain>
    </source>
</reference>
<keyword evidence="2" id="KW-1185">Reference proteome</keyword>
<dbReference type="RefSeq" id="WP_379874125.1">
    <property type="nucleotide sequence ID" value="NZ_JBHUIP010000001.1"/>
</dbReference>
<dbReference type="Gene3D" id="3.30.300.20">
    <property type="match status" value="1"/>
</dbReference>
<dbReference type="InterPro" id="IPR003718">
    <property type="entry name" value="OsmC/Ohr_fam"/>
</dbReference>